<accession>U2KMA3</accession>
<organism evidence="1 2">
    <name type="scientific">Segatella salivae F0493</name>
    <dbReference type="NCBI Taxonomy" id="1395125"/>
    <lineage>
        <taxon>Bacteria</taxon>
        <taxon>Pseudomonadati</taxon>
        <taxon>Bacteroidota</taxon>
        <taxon>Bacteroidia</taxon>
        <taxon>Bacteroidales</taxon>
        <taxon>Prevotellaceae</taxon>
        <taxon>Segatella</taxon>
    </lineage>
</organism>
<sequence length="61" mass="6889">MGARFGAFHHAKYSESHDNMTQIILPSKINCIDTSDEIQYHQKDTAQTKVAHCMGTSNEIH</sequence>
<dbReference type="AlphaFoldDB" id="U2KMA3"/>
<dbReference type="Proteomes" id="UP000017023">
    <property type="component" value="Unassembled WGS sequence"/>
</dbReference>
<name>U2KMA3_9BACT</name>
<dbReference type="EMBL" id="AWGW01000025">
    <property type="protein sequence ID" value="ERJ99616.1"/>
    <property type="molecule type" value="Genomic_DNA"/>
</dbReference>
<proteinExistence type="predicted"/>
<dbReference type="PATRIC" id="fig|1395125.3.peg.1703"/>
<reference evidence="1 2" key="1">
    <citation type="submission" date="2013-08" db="EMBL/GenBank/DDBJ databases">
        <authorList>
            <person name="Durkin A.S."/>
            <person name="Haft D.R."/>
            <person name="McCorrison J."/>
            <person name="Torralba M."/>
            <person name="Gillis M."/>
            <person name="Haft D.H."/>
            <person name="Methe B."/>
            <person name="Sutton G."/>
            <person name="Nelson K.E."/>
        </authorList>
    </citation>
    <scope>NUCLEOTIDE SEQUENCE [LARGE SCALE GENOMIC DNA]</scope>
    <source>
        <strain evidence="1 2">F0493</strain>
    </source>
</reference>
<evidence type="ECO:0000313" key="2">
    <source>
        <dbReference type="Proteomes" id="UP000017023"/>
    </source>
</evidence>
<comment type="caution">
    <text evidence="1">The sequence shown here is derived from an EMBL/GenBank/DDBJ whole genome shotgun (WGS) entry which is preliminary data.</text>
</comment>
<protein>
    <submittedName>
        <fullName evidence="1">Uncharacterized protein</fullName>
    </submittedName>
</protein>
<gene>
    <name evidence="1" type="ORF">HMPREF9145_0794</name>
</gene>
<evidence type="ECO:0000313" key="1">
    <source>
        <dbReference type="EMBL" id="ERJ99616.1"/>
    </source>
</evidence>